<evidence type="ECO:0000256" key="2">
    <source>
        <dbReference type="ARBA" id="ARBA00022980"/>
    </source>
</evidence>
<evidence type="ECO:0000313" key="6">
    <source>
        <dbReference type="EMBL" id="KKP36321.1"/>
    </source>
</evidence>
<comment type="caution">
    <text evidence="6">The sequence shown here is derived from an EMBL/GenBank/DDBJ whole genome shotgun (WGS) entry which is preliminary data.</text>
</comment>
<dbReference type="Pfam" id="PF00471">
    <property type="entry name" value="Ribosomal_L33"/>
    <property type="match status" value="1"/>
</dbReference>
<dbReference type="Proteomes" id="UP000034349">
    <property type="component" value="Unassembled WGS sequence"/>
</dbReference>
<dbReference type="GO" id="GO:1990904">
    <property type="term" value="C:ribonucleoprotein complex"/>
    <property type="evidence" value="ECO:0007669"/>
    <property type="project" value="UniProtKB-KW"/>
</dbReference>
<accession>A0A0F9ZC38</accession>
<dbReference type="GO" id="GO:0005840">
    <property type="term" value="C:ribosome"/>
    <property type="evidence" value="ECO:0007669"/>
    <property type="project" value="UniProtKB-KW"/>
</dbReference>
<dbReference type="InterPro" id="IPR001705">
    <property type="entry name" value="Ribosomal_bL33"/>
</dbReference>
<evidence type="ECO:0000256" key="1">
    <source>
        <dbReference type="ARBA" id="ARBA00007596"/>
    </source>
</evidence>
<name>A0A0F9ZC38_9BACT</name>
<dbReference type="InterPro" id="IPR038584">
    <property type="entry name" value="Ribosomal_bL33_sf"/>
</dbReference>
<evidence type="ECO:0000313" key="7">
    <source>
        <dbReference type="Proteomes" id="UP000034349"/>
    </source>
</evidence>
<keyword evidence="2 5" id="KW-0689">Ribosomal protein</keyword>
<organism evidence="6 7">
    <name type="scientific">Candidatus Roizmanbacteria bacterium GW2011_GWA2_32_13</name>
    <dbReference type="NCBI Taxonomy" id="1618475"/>
    <lineage>
        <taxon>Bacteria</taxon>
        <taxon>Candidatus Roizmaniibacteriota</taxon>
    </lineage>
</organism>
<evidence type="ECO:0000256" key="5">
    <source>
        <dbReference type="HAMAP-Rule" id="MF_00294"/>
    </source>
</evidence>
<evidence type="ECO:0000256" key="3">
    <source>
        <dbReference type="ARBA" id="ARBA00023274"/>
    </source>
</evidence>
<dbReference type="HAMAP" id="MF_00294">
    <property type="entry name" value="Ribosomal_bL33"/>
    <property type="match status" value="1"/>
</dbReference>
<dbReference type="AlphaFoldDB" id="A0A0F9ZC38"/>
<proteinExistence type="inferred from homology"/>
<dbReference type="NCBIfam" id="NF001860">
    <property type="entry name" value="PRK00595.1"/>
    <property type="match status" value="1"/>
</dbReference>
<dbReference type="PANTHER" id="PTHR43168">
    <property type="entry name" value="50S RIBOSOMAL PROTEIN L33, CHLOROPLASTIC"/>
    <property type="match status" value="1"/>
</dbReference>
<reference evidence="6 7" key="1">
    <citation type="journal article" date="2015" name="Nature">
        <title>rRNA introns, odd ribosomes, and small enigmatic genomes across a large radiation of phyla.</title>
        <authorList>
            <person name="Brown C.T."/>
            <person name="Hug L.A."/>
            <person name="Thomas B.C."/>
            <person name="Sharon I."/>
            <person name="Castelle C.J."/>
            <person name="Singh A."/>
            <person name="Wilkins M.J."/>
            <person name="Williams K.H."/>
            <person name="Banfield J.F."/>
        </authorList>
    </citation>
    <scope>NUCLEOTIDE SEQUENCE [LARGE SCALE GENOMIC DNA]</scope>
</reference>
<protein>
    <recommendedName>
        <fullName evidence="4 5">Large ribosomal subunit protein bL33</fullName>
    </recommendedName>
</protein>
<comment type="similarity">
    <text evidence="1 5">Belongs to the bacterial ribosomal protein bL33 family.</text>
</comment>
<sequence length="57" mass="6450">MAKKGSRIDVGLVCEICQAVNYVVDKNKVNTTGSLKLNKFCQKCRKHTVHKETKKLD</sequence>
<keyword evidence="3 5" id="KW-0687">Ribonucleoprotein</keyword>
<dbReference type="GO" id="GO:0005737">
    <property type="term" value="C:cytoplasm"/>
    <property type="evidence" value="ECO:0007669"/>
    <property type="project" value="UniProtKB-ARBA"/>
</dbReference>
<dbReference type="InterPro" id="IPR011332">
    <property type="entry name" value="Ribosomal_zn-bd"/>
</dbReference>
<evidence type="ECO:0000256" key="4">
    <source>
        <dbReference type="ARBA" id="ARBA00035176"/>
    </source>
</evidence>
<dbReference type="NCBIfam" id="TIGR01023">
    <property type="entry name" value="rpmG_bact"/>
    <property type="match status" value="1"/>
</dbReference>
<dbReference type="SUPFAM" id="SSF57829">
    <property type="entry name" value="Zn-binding ribosomal proteins"/>
    <property type="match status" value="1"/>
</dbReference>
<dbReference type="NCBIfam" id="NF001764">
    <property type="entry name" value="PRK00504.1"/>
    <property type="match status" value="1"/>
</dbReference>
<dbReference type="Gene3D" id="2.20.28.120">
    <property type="entry name" value="Ribosomal protein L33"/>
    <property type="match status" value="1"/>
</dbReference>
<dbReference type="GO" id="GO:0003735">
    <property type="term" value="F:structural constituent of ribosome"/>
    <property type="evidence" value="ECO:0007669"/>
    <property type="project" value="InterPro"/>
</dbReference>
<dbReference type="GO" id="GO:0006412">
    <property type="term" value="P:translation"/>
    <property type="evidence" value="ECO:0007669"/>
    <property type="project" value="UniProtKB-UniRule"/>
</dbReference>
<gene>
    <name evidence="5" type="primary">rpmG</name>
    <name evidence="6" type="ORF">UR23_C0020G0017</name>
</gene>
<dbReference type="EMBL" id="LBOK01000020">
    <property type="protein sequence ID" value="KKP36321.1"/>
    <property type="molecule type" value="Genomic_DNA"/>
</dbReference>
<dbReference type="PANTHER" id="PTHR43168:SF2">
    <property type="entry name" value="LARGE RIBOSOMAL SUBUNIT PROTEIN BL33C"/>
    <property type="match status" value="1"/>
</dbReference>